<dbReference type="SUPFAM" id="SSF54427">
    <property type="entry name" value="NTF2-like"/>
    <property type="match status" value="1"/>
</dbReference>
<dbReference type="RefSeq" id="WP_209238292.1">
    <property type="nucleotide sequence ID" value="NZ_JADKMA010000017.1"/>
</dbReference>
<protein>
    <submittedName>
        <fullName evidence="1">Ester cyclase</fullName>
    </submittedName>
</protein>
<proteinExistence type="predicted"/>
<sequence>MTFVQFIDCKTENVEQLDRLMDDWVEATQGKRTATHSMVGQDRSDSTHVVEIVEFPSYEEAMKNSQLPETDRIFQELVAVCEETPTFTDLDVVRDDQLNKLVVSRFFEEVINANNLDAADGLCTSDYREHDPGLSSYDLDLAQAKQENSEIIAAFNPRITVESLIAEGDLVACRMTYQGRHTGTYKGLEPTGREFAGTAHATFRCQGGKIAEAWWNWDDLGVLRQLGAVEV</sequence>
<accession>A0ABS3X749</accession>
<name>A0ABS3X749_9ACTN</name>
<gene>
    <name evidence="1" type="ORF">ITI46_05780</name>
</gene>
<dbReference type="InterPro" id="IPR009959">
    <property type="entry name" value="Cyclase_SnoaL-like"/>
</dbReference>
<keyword evidence="2" id="KW-1185">Reference proteome</keyword>
<dbReference type="PANTHER" id="PTHR38436">
    <property type="entry name" value="POLYKETIDE CYCLASE SNOAL-LIKE DOMAIN"/>
    <property type="match status" value="1"/>
</dbReference>
<organism evidence="1 2">
    <name type="scientific">Streptomyces oryzae</name>
    <dbReference type="NCBI Taxonomy" id="1434886"/>
    <lineage>
        <taxon>Bacteria</taxon>
        <taxon>Bacillati</taxon>
        <taxon>Actinomycetota</taxon>
        <taxon>Actinomycetes</taxon>
        <taxon>Kitasatosporales</taxon>
        <taxon>Streptomycetaceae</taxon>
        <taxon>Streptomyces</taxon>
    </lineage>
</organism>
<dbReference type="EMBL" id="JADKMA010000017">
    <property type="protein sequence ID" value="MBO8191202.1"/>
    <property type="molecule type" value="Genomic_DNA"/>
</dbReference>
<dbReference type="Pfam" id="PF07366">
    <property type="entry name" value="SnoaL"/>
    <property type="match status" value="1"/>
</dbReference>
<evidence type="ECO:0000313" key="1">
    <source>
        <dbReference type="EMBL" id="MBO8191202.1"/>
    </source>
</evidence>
<evidence type="ECO:0000313" key="2">
    <source>
        <dbReference type="Proteomes" id="UP001519064"/>
    </source>
</evidence>
<dbReference type="InterPro" id="IPR032710">
    <property type="entry name" value="NTF2-like_dom_sf"/>
</dbReference>
<comment type="caution">
    <text evidence="1">The sequence shown here is derived from an EMBL/GenBank/DDBJ whole genome shotgun (WGS) entry which is preliminary data.</text>
</comment>
<dbReference type="Gene3D" id="3.10.450.50">
    <property type="match status" value="1"/>
</dbReference>
<reference evidence="1 2" key="1">
    <citation type="submission" date="2020-11" db="EMBL/GenBank/DDBJ databases">
        <title>Streptomyces spirodelae sp. nov., isolated from duckweed.</title>
        <authorList>
            <person name="Saimee Y."/>
            <person name="Duangmal K."/>
        </authorList>
    </citation>
    <scope>NUCLEOTIDE SEQUENCE [LARGE SCALE GENOMIC DNA]</scope>
    <source>
        <strain evidence="1 2">S16-07</strain>
    </source>
</reference>
<dbReference type="PANTHER" id="PTHR38436:SF1">
    <property type="entry name" value="ESTER CYCLASE"/>
    <property type="match status" value="1"/>
</dbReference>
<dbReference type="Proteomes" id="UP001519064">
    <property type="component" value="Unassembled WGS sequence"/>
</dbReference>